<dbReference type="CDD" id="cd20071">
    <property type="entry name" value="SET_SMYD"/>
    <property type="match status" value="1"/>
</dbReference>
<gene>
    <name evidence="7" type="ORF">P154DRAFT_556367</name>
</gene>
<keyword evidence="3" id="KW-0862">Zinc</keyword>
<reference evidence="7" key="1">
    <citation type="journal article" date="2020" name="Stud. Mycol.">
        <title>101 Dothideomycetes genomes: a test case for predicting lifestyles and emergence of pathogens.</title>
        <authorList>
            <person name="Haridas S."/>
            <person name="Albert R."/>
            <person name="Binder M."/>
            <person name="Bloem J."/>
            <person name="Labutti K."/>
            <person name="Salamov A."/>
            <person name="Andreopoulos B."/>
            <person name="Baker S."/>
            <person name="Barry K."/>
            <person name="Bills G."/>
            <person name="Bluhm B."/>
            <person name="Cannon C."/>
            <person name="Castanera R."/>
            <person name="Culley D."/>
            <person name="Daum C."/>
            <person name="Ezra D."/>
            <person name="Gonzalez J."/>
            <person name="Henrissat B."/>
            <person name="Kuo A."/>
            <person name="Liang C."/>
            <person name="Lipzen A."/>
            <person name="Lutzoni F."/>
            <person name="Magnuson J."/>
            <person name="Mondo S."/>
            <person name="Nolan M."/>
            <person name="Ohm R."/>
            <person name="Pangilinan J."/>
            <person name="Park H.-J."/>
            <person name="Ramirez L."/>
            <person name="Alfaro M."/>
            <person name="Sun H."/>
            <person name="Tritt A."/>
            <person name="Yoshinaga Y."/>
            <person name="Zwiers L.-H."/>
            <person name="Turgeon B."/>
            <person name="Goodwin S."/>
            <person name="Spatafora J."/>
            <person name="Crous P."/>
            <person name="Grigoriev I."/>
        </authorList>
    </citation>
    <scope>NUCLEOTIDE SEQUENCE</scope>
    <source>
        <strain evidence="7">CBS 123094</strain>
    </source>
</reference>
<dbReference type="InterPro" id="IPR001214">
    <property type="entry name" value="SET_dom"/>
</dbReference>
<feature type="domain" description="SET" evidence="5">
    <location>
        <begin position="22"/>
        <end position="268"/>
    </location>
</feature>
<dbReference type="PANTHER" id="PTHR12197">
    <property type="entry name" value="HISTONE-LYSINE N-METHYLTRANSFERASE SMYD"/>
    <property type="match status" value="1"/>
</dbReference>
<evidence type="ECO:0000259" key="6">
    <source>
        <dbReference type="PROSITE" id="PS50865"/>
    </source>
</evidence>
<dbReference type="InterPro" id="IPR046341">
    <property type="entry name" value="SET_dom_sf"/>
</dbReference>
<dbReference type="PROSITE" id="PS50280">
    <property type="entry name" value="SET"/>
    <property type="match status" value="1"/>
</dbReference>
<keyword evidence="1" id="KW-0479">Metal-binding</keyword>
<name>A0A6A5W5S3_9PLEO</name>
<evidence type="ECO:0000313" key="7">
    <source>
        <dbReference type="EMBL" id="KAF1996284.1"/>
    </source>
</evidence>
<dbReference type="PROSITE" id="PS50865">
    <property type="entry name" value="ZF_MYND_2"/>
    <property type="match status" value="1"/>
</dbReference>
<dbReference type="GO" id="GO:0008270">
    <property type="term" value="F:zinc ion binding"/>
    <property type="evidence" value="ECO:0007669"/>
    <property type="project" value="UniProtKB-KW"/>
</dbReference>
<dbReference type="PANTHER" id="PTHR12197:SF251">
    <property type="entry name" value="EG:BACR7C10.4 PROTEIN"/>
    <property type="match status" value="1"/>
</dbReference>
<evidence type="ECO:0000313" key="8">
    <source>
        <dbReference type="Proteomes" id="UP000799779"/>
    </source>
</evidence>
<proteinExistence type="predicted"/>
<evidence type="ECO:0000256" key="3">
    <source>
        <dbReference type="ARBA" id="ARBA00022833"/>
    </source>
</evidence>
<evidence type="ECO:0000256" key="2">
    <source>
        <dbReference type="ARBA" id="ARBA00022771"/>
    </source>
</evidence>
<dbReference type="InterPro" id="IPR002893">
    <property type="entry name" value="Znf_MYND"/>
</dbReference>
<dbReference type="SUPFAM" id="SSF82199">
    <property type="entry name" value="SET domain"/>
    <property type="match status" value="1"/>
</dbReference>
<protein>
    <submittedName>
        <fullName evidence="7">SET domain-containing protein</fullName>
    </submittedName>
</protein>
<dbReference type="Gene3D" id="6.10.140.2220">
    <property type="match status" value="1"/>
</dbReference>
<dbReference type="Gene3D" id="2.170.270.10">
    <property type="entry name" value="SET domain"/>
    <property type="match status" value="1"/>
</dbReference>
<feature type="domain" description="MYND-type" evidence="6">
    <location>
        <begin position="69"/>
        <end position="122"/>
    </location>
</feature>
<dbReference type="SUPFAM" id="SSF144232">
    <property type="entry name" value="HIT/MYND zinc finger-like"/>
    <property type="match status" value="1"/>
</dbReference>
<dbReference type="GO" id="GO:0005634">
    <property type="term" value="C:nucleus"/>
    <property type="evidence" value="ECO:0007669"/>
    <property type="project" value="TreeGrafter"/>
</dbReference>
<sequence length="539" mass="60962">MSSVPTKKYPNAKALPSYIAPSEICVNTTGERIGEGLFAGDNFGAGELIIAAKRPMVASLDTERLIDTCANCYTWTAGESVGSRLYVKEGTKVSACGGCKRFRYCGKQCQKEAWIRGHKYECKALKPVSERELPKAVLATIELLLRKKHGLIEINWWESLCGLDSHISDFSSNGKIRGIELMAMGTADLTGGAFTKEFAAEMYARVLSNSLTLVTPTFDPLGIMMDPTLSRINHSCDPNVYIVMDGAEAAIWTLKPIERDEELYISYIDTTNPYARRQMELKERWFFTCKCSKCEKENTLFEDRWNMEPKKLPAKWKETADVMPEREILVSQLENYVGPTRDDKRVAILQGKAFSMYEDAQNKAEPVIAIKTIEDGMRLCYQSGLWPVVRQPYAAFRDDLIVNMLSVGNFQIAWSQCAKRHRFIDPILYPQEAHPIRVVHIWQMATLALYIASSPVETGHLPPAVDMVLISYHLVQESLARAEKSHGENSAFALSIKRKHTEMFEEMNLKLGPDAMKIVASRMPQQLKYLEEMGTWMVY</sequence>
<dbReference type="Gene3D" id="1.10.220.160">
    <property type="match status" value="1"/>
</dbReference>
<evidence type="ECO:0000256" key="4">
    <source>
        <dbReference type="PROSITE-ProRule" id="PRU00134"/>
    </source>
</evidence>
<keyword evidence="2 4" id="KW-0863">Zinc-finger</keyword>
<evidence type="ECO:0000259" key="5">
    <source>
        <dbReference type="PROSITE" id="PS50280"/>
    </source>
</evidence>
<organism evidence="7 8">
    <name type="scientific">Amniculicola lignicola CBS 123094</name>
    <dbReference type="NCBI Taxonomy" id="1392246"/>
    <lineage>
        <taxon>Eukaryota</taxon>
        <taxon>Fungi</taxon>
        <taxon>Dikarya</taxon>
        <taxon>Ascomycota</taxon>
        <taxon>Pezizomycotina</taxon>
        <taxon>Dothideomycetes</taxon>
        <taxon>Pleosporomycetidae</taxon>
        <taxon>Pleosporales</taxon>
        <taxon>Amniculicolaceae</taxon>
        <taxon>Amniculicola</taxon>
    </lineage>
</organism>
<keyword evidence="8" id="KW-1185">Reference proteome</keyword>
<accession>A0A6A5W5S3</accession>
<dbReference type="OrthoDB" id="5945798at2759"/>
<dbReference type="Pfam" id="PF00856">
    <property type="entry name" value="SET"/>
    <property type="match status" value="1"/>
</dbReference>
<dbReference type="Pfam" id="PF01753">
    <property type="entry name" value="zf-MYND"/>
    <property type="match status" value="1"/>
</dbReference>
<evidence type="ECO:0000256" key="1">
    <source>
        <dbReference type="ARBA" id="ARBA00022723"/>
    </source>
</evidence>
<dbReference type="InterPro" id="IPR050869">
    <property type="entry name" value="H3K4_H4K5_MeTrfase"/>
</dbReference>
<dbReference type="EMBL" id="ML977627">
    <property type="protein sequence ID" value="KAF1996284.1"/>
    <property type="molecule type" value="Genomic_DNA"/>
</dbReference>
<dbReference type="Proteomes" id="UP000799779">
    <property type="component" value="Unassembled WGS sequence"/>
</dbReference>
<dbReference type="AlphaFoldDB" id="A0A6A5W5S3"/>